<name>A0A2A6FT53_9MICO</name>
<accession>A0A2A6FT53</accession>
<evidence type="ECO:0000313" key="1">
    <source>
        <dbReference type="EMBL" id="PDQ35791.1"/>
    </source>
</evidence>
<dbReference type="AlphaFoldDB" id="A0A2A6FT53"/>
<gene>
    <name evidence="1" type="ORF">B5766_04890</name>
</gene>
<comment type="caution">
    <text evidence="1">The sequence shown here is derived from an EMBL/GenBank/DDBJ whole genome shotgun (WGS) entry which is preliminary data.</text>
</comment>
<reference evidence="2" key="1">
    <citation type="submission" date="2017-03" db="EMBL/GenBank/DDBJ databases">
        <authorList>
            <person name="Lund M.B."/>
        </authorList>
    </citation>
    <scope>NUCLEOTIDE SEQUENCE [LARGE SCALE GENOMIC DNA]</scope>
</reference>
<sequence length="67" mass="7188">MEGRSKRAFLAATVVALLIAGGMVVGTPAFANTGLEEEASVQVWQIDRVDQLKNWSGRSAAPKSMRL</sequence>
<protein>
    <submittedName>
        <fullName evidence="1">Uncharacterized protein</fullName>
    </submittedName>
</protein>
<evidence type="ECO:0000313" key="2">
    <source>
        <dbReference type="Proteomes" id="UP000219994"/>
    </source>
</evidence>
<proteinExistence type="predicted"/>
<organism evidence="1 2">
    <name type="scientific">Candidatus Lumbricidiphila eiseniae</name>
    <dbReference type="NCBI Taxonomy" id="1969409"/>
    <lineage>
        <taxon>Bacteria</taxon>
        <taxon>Bacillati</taxon>
        <taxon>Actinomycetota</taxon>
        <taxon>Actinomycetes</taxon>
        <taxon>Micrococcales</taxon>
        <taxon>Microbacteriaceae</taxon>
        <taxon>Candidatus Lumbricidiphila</taxon>
    </lineage>
</organism>
<dbReference type="Proteomes" id="UP000219994">
    <property type="component" value="Unassembled WGS sequence"/>
</dbReference>
<dbReference type="EMBL" id="NAEP01000028">
    <property type="protein sequence ID" value="PDQ35791.1"/>
    <property type="molecule type" value="Genomic_DNA"/>
</dbReference>